<dbReference type="Gene3D" id="3.40.50.300">
    <property type="entry name" value="P-loop containing nucleotide triphosphate hydrolases"/>
    <property type="match status" value="1"/>
</dbReference>
<keyword evidence="7 8" id="KW-0472">Membrane</keyword>
<accession>A0A1U9WVQ0</accession>
<keyword evidence="2" id="KW-0813">Transport</keyword>
<feature type="domain" description="ABC transporter" evidence="9">
    <location>
        <begin position="375"/>
        <end position="597"/>
    </location>
</feature>
<evidence type="ECO:0000256" key="4">
    <source>
        <dbReference type="ARBA" id="ARBA00022741"/>
    </source>
</evidence>
<keyword evidence="6 8" id="KW-1133">Transmembrane helix</keyword>
<evidence type="ECO:0000256" key="1">
    <source>
        <dbReference type="ARBA" id="ARBA00004651"/>
    </source>
</evidence>
<dbReference type="PROSITE" id="PS00211">
    <property type="entry name" value="ABC_TRANSPORTER_1"/>
    <property type="match status" value="1"/>
</dbReference>
<organism evidence="11">
    <name type="scientific">Planktothrix rubescens No108</name>
    <dbReference type="NCBI Taxonomy" id="282442"/>
    <lineage>
        <taxon>Bacteria</taxon>
        <taxon>Bacillati</taxon>
        <taxon>Cyanobacteriota</taxon>
        <taxon>Cyanophyceae</taxon>
        <taxon>Oscillatoriophycideae</taxon>
        <taxon>Oscillatoriales</taxon>
        <taxon>Microcoleaceae</taxon>
        <taxon>Planktothrix</taxon>
    </lineage>
</organism>
<dbReference type="GO" id="GO:0140359">
    <property type="term" value="F:ABC-type transporter activity"/>
    <property type="evidence" value="ECO:0007669"/>
    <property type="project" value="InterPro"/>
</dbReference>
<protein>
    <submittedName>
        <fullName evidence="11">ApnE</fullName>
        <ecNumber evidence="11">3.6.3.41</ecNumber>
    </submittedName>
</protein>
<evidence type="ECO:0000259" key="9">
    <source>
        <dbReference type="PROSITE" id="PS50893"/>
    </source>
</evidence>
<dbReference type="Pfam" id="PF06472">
    <property type="entry name" value="ABC_membrane_2"/>
    <property type="match status" value="1"/>
</dbReference>
<dbReference type="PANTHER" id="PTHR11384:SF59">
    <property type="entry name" value="LYSOSOMAL COBALAMIN TRANSPORTER ABCD4"/>
    <property type="match status" value="1"/>
</dbReference>
<dbReference type="SUPFAM" id="SSF52540">
    <property type="entry name" value="P-loop containing nucleoside triphosphate hydrolases"/>
    <property type="match status" value="1"/>
</dbReference>
<dbReference type="InterPro" id="IPR003593">
    <property type="entry name" value="AAA+_ATPase"/>
</dbReference>
<dbReference type="GO" id="GO:0005524">
    <property type="term" value="F:ATP binding"/>
    <property type="evidence" value="ECO:0007669"/>
    <property type="project" value="UniProtKB-KW"/>
</dbReference>
<dbReference type="Gene3D" id="1.20.1560.10">
    <property type="entry name" value="ABC transporter type 1, transmembrane domain"/>
    <property type="match status" value="1"/>
</dbReference>
<feature type="transmembrane region" description="Helical" evidence="8">
    <location>
        <begin position="95"/>
        <end position="115"/>
    </location>
</feature>
<name>A0A1U9WVQ0_PLARU</name>
<dbReference type="PROSITE" id="PS50929">
    <property type="entry name" value="ABC_TM1F"/>
    <property type="match status" value="1"/>
</dbReference>
<dbReference type="AlphaFoldDB" id="A0A1U9WVQ0"/>
<feature type="transmembrane region" description="Helical" evidence="8">
    <location>
        <begin position="52"/>
        <end position="75"/>
    </location>
</feature>
<dbReference type="PANTHER" id="PTHR11384">
    <property type="entry name" value="ATP-BINDING CASSETTE, SUB-FAMILY D MEMBER"/>
    <property type="match status" value="1"/>
</dbReference>
<feature type="domain" description="ABC transmembrane type-1" evidence="10">
    <location>
        <begin position="56"/>
        <end position="339"/>
    </location>
</feature>
<dbReference type="CDD" id="cd03223">
    <property type="entry name" value="ABCD_peroxisomal_ALDP"/>
    <property type="match status" value="1"/>
</dbReference>
<dbReference type="EC" id="3.6.3.41" evidence="11"/>
<keyword evidence="11" id="KW-0378">Hydrolase</keyword>
<dbReference type="SMART" id="SM00382">
    <property type="entry name" value="AAA"/>
    <property type="match status" value="1"/>
</dbReference>
<evidence type="ECO:0000256" key="5">
    <source>
        <dbReference type="ARBA" id="ARBA00022840"/>
    </source>
</evidence>
<dbReference type="InterPro" id="IPR036640">
    <property type="entry name" value="ABC1_TM_sf"/>
</dbReference>
<dbReference type="EMBL" id="KU665235">
    <property type="protein sequence ID" value="AQY60319.1"/>
    <property type="molecule type" value="Genomic_DNA"/>
</dbReference>
<evidence type="ECO:0000313" key="11">
    <source>
        <dbReference type="EMBL" id="AQY60319.1"/>
    </source>
</evidence>
<dbReference type="GO" id="GO:0016887">
    <property type="term" value="F:ATP hydrolysis activity"/>
    <property type="evidence" value="ECO:0007669"/>
    <property type="project" value="InterPro"/>
</dbReference>
<keyword evidence="4" id="KW-0547">Nucleotide-binding</keyword>
<dbReference type="InterPro" id="IPR027417">
    <property type="entry name" value="P-loop_NTPase"/>
</dbReference>
<dbReference type="InterPro" id="IPR017871">
    <property type="entry name" value="ABC_transporter-like_CS"/>
</dbReference>
<dbReference type="Pfam" id="PF00005">
    <property type="entry name" value="ABC_tran"/>
    <property type="match status" value="1"/>
</dbReference>
<dbReference type="InterPro" id="IPR003439">
    <property type="entry name" value="ABC_transporter-like_ATP-bd"/>
</dbReference>
<evidence type="ECO:0000256" key="7">
    <source>
        <dbReference type="ARBA" id="ARBA00023136"/>
    </source>
</evidence>
<sequence>MQSQHTPKQSQKNSDSNLNFLEFWNKLKLVLGAYWYPMEADGRVFSEVIKSWGMLILLLSLIIGLVAVSAFNSFVLRQLVNVIDEKNLSGFTNNLSILIVSFVFITLLTGLSKFVREKMALDWYEWLNNYMLQKYFSNRAYYKINFDSNIDNPDQRLTQEIKPIAKTTLSFFATCVEKILEMIVFFVILWQISKTIGVVLIIYTTIGNLIAFYLSQEFNKINQEELEVEANYNYAVTHVRNHAESIAFFQGEDQEFNILKKRFSSLIQTALQKINWERSKNFFDRGYQSIINVFPFLIVAPLYIRDEIDFGQVNQASLAANFFATALGTLITEFATSGRLSSYIERLVNFSETLETITQQAEGVSTIKSIEENRLAFEDVTLQTPNYEKVIVENLTIELAPEQGLLIVGPSGRGKSSLLRAIASLWNSGTGRLIRPPGKEILFLPQRPYIILGTLREQLLYPNVDRQVSDQELSEVLQQVNLQDVLTRVGGFDQEVPWENILSLGEQQRLAFARILVTRPHFVILDESTSALDLINEKNLYQQLKETKTTFISVGHRESLFDYHQWVLELSPDSDWQLLTVQDYQRQKAKEIINIPLDNAQITIDNLSSNESPTQPIPEIAVLTDKFEGFSHKEMEVLTNYSIGTIRSKASLGKSITGNDGFTYRYNKDSRVSKWLRV</sequence>
<dbReference type="PROSITE" id="PS50893">
    <property type="entry name" value="ABC_TRANSPORTER_2"/>
    <property type="match status" value="1"/>
</dbReference>
<evidence type="ECO:0000259" key="10">
    <source>
        <dbReference type="PROSITE" id="PS50929"/>
    </source>
</evidence>
<dbReference type="SUPFAM" id="SSF90123">
    <property type="entry name" value="ABC transporter transmembrane region"/>
    <property type="match status" value="1"/>
</dbReference>
<gene>
    <name evidence="11" type="primary">apnE</name>
</gene>
<evidence type="ECO:0000256" key="6">
    <source>
        <dbReference type="ARBA" id="ARBA00022989"/>
    </source>
</evidence>
<reference evidence="11" key="1">
    <citation type="journal article" date="2017" name="Front. Microbiol.">
        <title>Evolution of Anabaenopeptin Peptide Structural Variability in the Cyanobacterium Planktothrix.</title>
        <authorList>
            <person name="Entfellner E."/>
            <person name="Frei M."/>
            <person name="Christiansen G."/>
            <person name="Deng L."/>
            <person name="Blom J."/>
            <person name="Kurmayer R."/>
        </authorList>
    </citation>
    <scope>NUCLEOTIDE SEQUENCE</scope>
    <source>
        <strain evidence="11">No108</strain>
    </source>
</reference>
<comment type="subcellular location">
    <subcellularLocation>
        <location evidence="1">Cell membrane</location>
        <topology evidence="1">Multi-pass membrane protein</topology>
    </subcellularLocation>
</comment>
<evidence type="ECO:0000256" key="8">
    <source>
        <dbReference type="SAM" id="Phobius"/>
    </source>
</evidence>
<keyword evidence="5" id="KW-0067">ATP-binding</keyword>
<dbReference type="InterPro" id="IPR050835">
    <property type="entry name" value="ABC_transporter_sub-D"/>
</dbReference>
<evidence type="ECO:0000256" key="2">
    <source>
        <dbReference type="ARBA" id="ARBA00022448"/>
    </source>
</evidence>
<evidence type="ECO:0000256" key="3">
    <source>
        <dbReference type="ARBA" id="ARBA00022692"/>
    </source>
</evidence>
<dbReference type="InterPro" id="IPR011527">
    <property type="entry name" value="ABC1_TM_dom"/>
</dbReference>
<proteinExistence type="predicted"/>
<dbReference type="GO" id="GO:0005886">
    <property type="term" value="C:plasma membrane"/>
    <property type="evidence" value="ECO:0007669"/>
    <property type="project" value="UniProtKB-SubCell"/>
</dbReference>
<keyword evidence="3 8" id="KW-0812">Transmembrane</keyword>